<reference evidence="3" key="1">
    <citation type="submission" date="2020-03" db="EMBL/GenBank/DDBJ databases">
        <authorList>
            <person name="Zhang R."/>
        </authorList>
    </citation>
    <scope>NUCLEOTIDE SEQUENCE</scope>
</reference>
<dbReference type="InterPro" id="IPR011989">
    <property type="entry name" value="ARM-like"/>
</dbReference>
<sequence>MLRLQLVFGLLYMIQKSASNLFLHLWLAAALDENPDTIQESLSTLFSLYIRDAGFGEDTVDAGWLGRQGIGLALHSADDVLRTKDLPVVMTFLISRALGYLNADVRGRMINAGIIIIDKHGRDNVSLLFPIFENYLNKKASDEEKYDLVREGVVIFTGALAKHLAKDDPKVHAVVEKLLDVLNNPSEAVQRAVSFCLSPLMQSKKDDAPALVSRLLDQLMNSDKYGERRGAAFGLAGVVKGYGISCSKKYGITAEIRESLADWSSVKHREGAQLAFECFCETLGKLFEPFV</sequence>
<dbReference type="PANTHER" id="PTHR23346:SF7">
    <property type="entry name" value="STALLED RIBOSOME SENSOR GCN1"/>
    <property type="match status" value="1"/>
</dbReference>
<evidence type="ECO:0008006" key="4">
    <source>
        <dbReference type="Google" id="ProtNLM"/>
    </source>
</evidence>
<dbReference type="GO" id="GO:0034198">
    <property type="term" value="P:cellular response to amino acid starvation"/>
    <property type="evidence" value="ECO:0007669"/>
    <property type="project" value="TreeGrafter"/>
</dbReference>
<dbReference type="PANTHER" id="PTHR23346">
    <property type="entry name" value="TRANSLATIONAL ACTIVATOR GCN1-RELATED"/>
    <property type="match status" value="1"/>
</dbReference>
<dbReference type="GO" id="GO:0019887">
    <property type="term" value="F:protein kinase regulator activity"/>
    <property type="evidence" value="ECO:0007669"/>
    <property type="project" value="TreeGrafter"/>
</dbReference>
<organism evidence="3">
    <name type="scientific">Populus davidiana</name>
    <dbReference type="NCBI Taxonomy" id="266767"/>
    <lineage>
        <taxon>Eukaryota</taxon>
        <taxon>Viridiplantae</taxon>
        <taxon>Streptophyta</taxon>
        <taxon>Embryophyta</taxon>
        <taxon>Tracheophyta</taxon>
        <taxon>Spermatophyta</taxon>
        <taxon>Magnoliopsida</taxon>
        <taxon>eudicotyledons</taxon>
        <taxon>Gunneridae</taxon>
        <taxon>Pentapetalae</taxon>
        <taxon>rosids</taxon>
        <taxon>fabids</taxon>
        <taxon>Malpighiales</taxon>
        <taxon>Salicaceae</taxon>
        <taxon>Saliceae</taxon>
        <taxon>Populus</taxon>
    </lineage>
</organism>
<dbReference type="GO" id="GO:0006417">
    <property type="term" value="P:regulation of translation"/>
    <property type="evidence" value="ECO:0007669"/>
    <property type="project" value="TreeGrafter"/>
</dbReference>
<keyword evidence="1" id="KW-0677">Repeat</keyword>
<accession>A0A6M2F9Z9</accession>
<name>A0A6M2F9Z9_9ROSI</name>
<evidence type="ECO:0000256" key="1">
    <source>
        <dbReference type="ARBA" id="ARBA00022737"/>
    </source>
</evidence>
<dbReference type="AlphaFoldDB" id="A0A6M2F9Z9"/>
<dbReference type="EMBL" id="GILB01013005">
    <property type="protein sequence ID" value="NUU93338.1"/>
    <property type="molecule type" value="Transcribed_RNA"/>
</dbReference>
<evidence type="ECO:0000256" key="2">
    <source>
        <dbReference type="SAM" id="SignalP"/>
    </source>
</evidence>
<proteinExistence type="predicted"/>
<dbReference type="InterPro" id="IPR016024">
    <property type="entry name" value="ARM-type_fold"/>
</dbReference>
<dbReference type="GO" id="GO:0005829">
    <property type="term" value="C:cytosol"/>
    <property type="evidence" value="ECO:0007669"/>
    <property type="project" value="TreeGrafter"/>
</dbReference>
<evidence type="ECO:0000313" key="3">
    <source>
        <dbReference type="EMBL" id="NUU93338.1"/>
    </source>
</evidence>
<dbReference type="Gene3D" id="1.25.10.10">
    <property type="entry name" value="Leucine-rich Repeat Variant"/>
    <property type="match status" value="1"/>
</dbReference>
<feature type="chain" id="PRO_5026974324" description="TOG domain-containing protein" evidence="2">
    <location>
        <begin position="20"/>
        <end position="291"/>
    </location>
</feature>
<dbReference type="SUPFAM" id="SSF48371">
    <property type="entry name" value="ARM repeat"/>
    <property type="match status" value="1"/>
</dbReference>
<feature type="signal peptide" evidence="2">
    <location>
        <begin position="1"/>
        <end position="19"/>
    </location>
</feature>
<keyword evidence="2" id="KW-0732">Signal</keyword>
<protein>
    <recommendedName>
        <fullName evidence="4">TOG domain-containing protein</fullName>
    </recommendedName>
</protein>